<dbReference type="PANTHER" id="PTHR33841:SF1">
    <property type="entry name" value="DNA METHYLTRANSFERASE A"/>
    <property type="match status" value="1"/>
</dbReference>
<dbReference type="InterPro" id="IPR050953">
    <property type="entry name" value="N4_N6_ade-DNA_methylase"/>
</dbReference>
<comment type="catalytic activity">
    <reaction evidence="4">
        <text>a 2'-deoxyadenosine in DNA + S-adenosyl-L-methionine = an N(6)-methyl-2'-deoxyadenosine in DNA + S-adenosyl-L-homocysteine + H(+)</text>
        <dbReference type="Rhea" id="RHEA:15197"/>
        <dbReference type="Rhea" id="RHEA-COMP:12418"/>
        <dbReference type="Rhea" id="RHEA-COMP:12419"/>
        <dbReference type="ChEBI" id="CHEBI:15378"/>
        <dbReference type="ChEBI" id="CHEBI:57856"/>
        <dbReference type="ChEBI" id="CHEBI:59789"/>
        <dbReference type="ChEBI" id="CHEBI:90615"/>
        <dbReference type="ChEBI" id="CHEBI:90616"/>
        <dbReference type="EC" id="2.1.1.72"/>
    </reaction>
</comment>
<dbReference type="Gene3D" id="3.40.50.150">
    <property type="entry name" value="Vaccinia Virus protein VP39"/>
    <property type="match status" value="1"/>
</dbReference>
<evidence type="ECO:0000313" key="5">
    <source>
        <dbReference type="EMBL" id="SFC44414.1"/>
    </source>
</evidence>
<dbReference type="EMBL" id="FOLE01000005">
    <property type="protein sequence ID" value="SFC44414.1"/>
    <property type="molecule type" value="Genomic_DNA"/>
</dbReference>
<keyword evidence="2" id="KW-0489">Methyltransferase</keyword>
<dbReference type="GO" id="GO:0032259">
    <property type="term" value="P:methylation"/>
    <property type="evidence" value="ECO:0007669"/>
    <property type="project" value="UniProtKB-KW"/>
</dbReference>
<dbReference type="AlphaFoldDB" id="A0A1I1J791"/>
<dbReference type="PANTHER" id="PTHR33841">
    <property type="entry name" value="DNA METHYLTRANSFERASE YEEA-RELATED"/>
    <property type="match status" value="1"/>
</dbReference>
<dbReference type="Proteomes" id="UP000199514">
    <property type="component" value="Unassembled WGS sequence"/>
</dbReference>
<evidence type="ECO:0000313" key="6">
    <source>
        <dbReference type="Proteomes" id="UP000199514"/>
    </source>
</evidence>
<dbReference type="GO" id="GO:0009007">
    <property type="term" value="F:site-specific DNA-methyltransferase (adenine-specific) activity"/>
    <property type="evidence" value="ECO:0007669"/>
    <property type="project" value="UniProtKB-EC"/>
</dbReference>
<reference evidence="5 6" key="1">
    <citation type="submission" date="2016-10" db="EMBL/GenBank/DDBJ databases">
        <authorList>
            <person name="de Groot N.N."/>
        </authorList>
    </citation>
    <scope>NUCLEOTIDE SEQUENCE [LARGE SCALE GENOMIC DNA]</scope>
    <source>
        <strain evidence="5 6">DSM 6793</strain>
    </source>
</reference>
<dbReference type="EC" id="2.1.1.72" evidence="1"/>
<dbReference type="SUPFAM" id="SSF53335">
    <property type="entry name" value="S-adenosyl-L-methionine-dependent methyltransferases"/>
    <property type="match status" value="1"/>
</dbReference>
<dbReference type="STRING" id="927664.SAMN05421780_105232"/>
<evidence type="ECO:0000256" key="3">
    <source>
        <dbReference type="ARBA" id="ARBA00022679"/>
    </source>
</evidence>
<evidence type="ECO:0000256" key="2">
    <source>
        <dbReference type="ARBA" id="ARBA00022603"/>
    </source>
</evidence>
<keyword evidence="6" id="KW-1185">Reference proteome</keyword>
<proteinExistence type="predicted"/>
<sequence length="147" mass="16989">MIAVKNDLKILQDRTGKRLKEYQVEVVNDELIVTDDEGELFEYNPTNKESQRIQETLFHEKQTIIENCLFGVDINTNSVKICRLRLWIELLKNAYYKTDANAHGLNRELWELETLPNIDINIKCGNSLVSRFAIDANLTAHGLNRGQ</sequence>
<gene>
    <name evidence="5" type="ORF">SAMN05421780_105232</name>
</gene>
<keyword evidence="3" id="KW-0808">Transferase</keyword>
<name>A0A1I1J791_9BACT</name>
<evidence type="ECO:0000256" key="1">
    <source>
        <dbReference type="ARBA" id="ARBA00011900"/>
    </source>
</evidence>
<evidence type="ECO:0000256" key="4">
    <source>
        <dbReference type="ARBA" id="ARBA00047942"/>
    </source>
</evidence>
<protein>
    <recommendedName>
        <fullName evidence="1">site-specific DNA-methyltransferase (adenine-specific)</fullName>
        <ecNumber evidence="1">2.1.1.72</ecNumber>
    </recommendedName>
</protein>
<accession>A0A1I1J791</accession>
<dbReference type="InterPro" id="IPR029063">
    <property type="entry name" value="SAM-dependent_MTases_sf"/>
</dbReference>
<organism evidence="5 6">
    <name type="scientific">Flexibacter flexilis DSM 6793</name>
    <dbReference type="NCBI Taxonomy" id="927664"/>
    <lineage>
        <taxon>Bacteria</taxon>
        <taxon>Pseudomonadati</taxon>
        <taxon>Bacteroidota</taxon>
        <taxon>Cytophagia</taxon>
        <taxon>Cytophagales</taxon>
        <taxon>Flexibacteraceae</taxon>
        <taxon>Flexibacter</taxon>
    </lineage>
</organism>